<accession>A0A8K0FWQ1</accession>
<evidence type="ECO:0000256" key="1">
    <source>
        <dbReference type="SAM" id="MobiDB-lite"/>
    </source>
</evidence>
<dbReference type="OrthoDB" id="6748100at2759"/>
<evidence type="ECO:0000313" key="2">
    <source>
        <dbReference type="EMBL" id="KAF2882150.1"/>
    </source>
</evidence>
<sequence>MEVVEDSSVINVEYESSKSHLESTGYGDITKLSREDTFKRRVKKDKEDGFTSSDGSERNSNDEDNPQPPAKIPRRQSKMKGIKQKVHNEMTENVLEWLELLPKVPSHYCRSSSSCTCVESVFRSISHMHKVYEEWCGQKEVKAVSRSIREQTYKDSQTAQEPM</sequence>
<proteinExistence type="predicted"/>
<name>A0A8K0FWQ1_IGNLU</name>
<evidence type="ECO:0000313" key="3">
    <source>
        <dbReference type="Proteomes" id="UP000801492"/>
    </source>
</evidence>
<feature type="compositionally biased region" description="Basic residues" evidence="1">
    <location>
        <begin position="72"/>
        <end position="83"/>
    </location>
</feature>
<protein>
    <submittedName>
        <fullName evidence="2">Uncharacterized protein</fullName>
    </submittedName>
</protein>
<feature type="compositionally biased region" description="Basic and acidic residues" evidence="1">
    <location>
        <begin position="31"/>
        <end position="61"/>
    </location>
</feature>
<gene>
    <name evidence="2" type="ORF">ILUMI_24031</name>
</gene>
<comment type="caution">
    <text evidence="2">The sequence shown here is derived from an EMBL/GenBank/DDBJ whole genome shotgun (WGS) entry which is preliminary data.</text>
</comment>
<dbReference type="Proteomes" id="UP000801492">
    <property type="component" value="Unassembled WGS sequence"/>
</dbReference>
<feature type="region of interest" description="Disordered" evidence="1">
    <location>
        <begin position="16"/>
        <end position="83"/>
    </location>
</feature>
<dbReference type="AlphaFoldDB" id="A0A8K0FWQ1"/>
<dbReference type="EMBL" id="VTPC01090649">
    <property type="protein sequence ID" value="KAF2882150.1"/>
    <property type="molecule type" value="Genomic_DNA"/>
</dbReference>
<organism evidence="2 3">
    <name type="scientific">Ignelater luminosus</name>
    <name type="common">Cucubano</name>
    <name type="synonym">Pyrophorus luminosus</name>
    <dbReference type="NCBI Taxonomy" id="2038154"/>
    <lineage>
        <taxon>Eukaryota</taxon>
        <taxon>Metazoa</taxon>
        <taxon>Ecdysozoa</taxon>
        <taxon>Arthropoda</taxon>
        <taxon>Hexapoda</taxon>
        <taxon>Insecta</taxon>
        <taxon>Pterygota</taxon>
        <taxon>Neoptera</taxon>
        <taxon>Endopterygota</taxon>
        <taxon>Coleoptera</taxon>
        <taxon>Polyphaga</taxon>
        <taxon>Elateriformia</taxon>
        <taxon>Elateroidea</taxon>
        <taxon>Elateridae</taxon>
        <taxon>Agrypninae</taxon>
        <taxon>Pyrophorini</taxon>
        <taxon>Ignelater</taxon>
    </lineage>
</organism>
<reference evidence="2" key="1">
    <citation type="submission" date="2019-08" db="EMBL/GenBank/DDBJ databases">
        <title>The genome of the North American firefly Photinus pyralis.</title>
        <authorList>
            <consortium name="Photinus pyralis genome working group"/>
            <person name="Fallon T.R."/>
            <person name="Sander Lower S.E."/>
            <person name="Weng J.-K."/>
        </authorList>
    </citation>
    <scope>NUCLEOTIDE SEQUENCE</scope>
    <source>
        <strain evidence="2">TRF0915ILg1</strain>
        <tissue evidence="2">Whole body</tissue>
    </source>
</reference>
<keyword evidence="3" id="KW-1185">Reference proteome</keyword>